<evidence type="ECO:0000313" key="5">
    <source>
        <dbReference type="EMBL" id="MCY1080462.1"/>
    </source>
</evidence>
<keyword evidence="6" id="KW-1185">Reference proteome</keyword>
<keyword evidence="1" id="KW-0732">Signal</keyword>
<dbReference type="EMBL" id="JAPNKA010000001">
    <property type="protein sequence ID" value="MCY1080462.1"/>
    <property type="molecule type" value="Genomic_DNA"/>
</dbReference>
<evidence type="ECO:0000259" key="4">
    <source>
        <dbReference type="SMART" id="SM00560"/>
    </source>
</evidence>
<dbReference type="Pfam" id="PF13385">
    <property type="entry name" value="Laminin_G_3"/>
    <property type="match status" value="1"/>
</dbReference>
<evidence type="ECO:0000256" key="2">
    <source>
        <dbReference type="ARBA" id="ARBA00023157"/>
    </source>
</evidence>
<keyword evidence="3" id="KW-0812">Transmembrane</keyword>
<feature type="transmembrane region" description="Helical" evidence="3">
    <location>
        <begin position="123"/>
        <end position="145"/>
    </location>
</feature>
<dbReference type="Proteomes" id="UP001207654">
    <property type="component" value="Unassembled WGS sequence"/>
</dbReference>
<protein>
    <submittedName>
        <fullName evidence="5">LamG domain-containing protein</fullName>
    </submittedName>
</protein>
<sequence length="320" mass="34353">MARSFDITAASESIRLDGSRQGEISFTVSNAIGTPVRGRVVLEPEGQTRPEWLSVDGQAERDFTVDGTHTYVVKVSVPQNIPEGTHAFHPLVVDVASPDEQYARGPSVGFQVPRPFVPPKKRLPWWIPVAAVGGLALIVLIAALWPRGGGEQDAGTGGSGVTEADRLRFNGINSYVDLGAPAYLDISGPITLEAWIRPLAIDGVRDIVAHGYALNPPGEVFLRILDGAYQVGSWPENAAVASTPVPPEDLGKWVHLAGVYDGTQWLLYRNGVKVASAPTPTGSVPVAGRWAIGARGGGTERFFWGDIRDVRIWSIARPRV</sequence>
<reference evidence="5 6" key="1">
    <citation type="submission" date="2022-11" db="EMBL/GenBank/DDBJ databases">
        <title>Minimal conservation of predation-associated metabolite biosynthetic gene clusters underscores biosynthetic potential of Myxococcota including descriptions for ten novel species: Archangium lansinium sp. nov., Myxococcus landrumus sp. nov., Nannocystis bai.</title>
        <authorList>
            <person name="Ahearne A."/>
            <person name="Stevens C."/>
            <person name="Phillips K."/>
        </authorList>
    </citation>
    <scope>NUCLEOTIDE SEQUENCE [LARGE SCALE GENOMIC DNA]</scope>
    <source>
        <strain evidence="5 6">MIWBW</strain>
    </source>
</reference>
<evidence type="ECO:0000313" key="6">
    <source>
        <dbReference type="Proteomes" id="UP001207654"/>
    </source>
</evidence>
<dbReference type="SMART" id="SM00560">
    <property type="entry name" value="LamGL"/>
    <property type="match status" value="1"/>
</dbReference>
<accession>A0ABT4AFJ0</accession>
<keyword evidence="3" id="KW-0472">Membrane</keyword>
<organism evidence="5 6">
    <name type="scientific">Archangium lansingense</name>
    <dbReference type="NCBI Taxonomy" id="2995310"/>
    <lineage>
        <taxon>Bacteria</taxon>
        <taxon>Pseudomonadati</taxon>
        <taxon>Myxococcota</taxon>
        <taxon>Myxococcia</taxon>
        <taxon>Myxococcales</taxon>
        <taxon>Cystobacterineae</taxon>
        <taxon>Archangiaceae</taxon>
        <taxon>Archangium</taxon>
    </lineage>
</organism>
<dbReference type="SUPFAM" id="SSF49899">
    <property type="entry name" value="Concanavalin A-like lectins/glucanases"/>
    <property type="match status" value="1"/>
</dbReference>
<gene>
    <name evidence="5" type="ORF">OV287_39045</name>
</gene>
<keyword evidence="3" id="KW-1133">Transmembrane helix</keyword>
<dbReference type="InterPro" id="IPR006558">
    <property type="entry name" value="LamG-like"/>
</dbReference>
<comment type="caution">
    <text evidence="5">The sequence shown here is derived from an EMBL/GenBank/DDBJ whole genome shotgun (WGS) entry which is preliminary data.</text>
</comment>
<dbReference type="InterPro" id="IPR013320">
    <property type="entry name" value="ConA-like_dom_sf"/>
</dbReference>
<dbReference type="RefSeq" id="WP_267539123.1">
    <property type="nucleotide sequence ID" value="NZ_JAPNKA010000001.1"/>
</dbReference>
<evidence type="ECO:0000256" key="1">
    <source>
        <dbReference type="ARBA" id="ARBA00022729"/>
    </source>
</evidence>
<dbReference type="Gene3D" id="2.60.120.200">
    <property type="match status" value="1"/>
</dbReference>
<evidence type="ECO:0000256" key="3">
    <source>
        <dbReference type="SAM" id="Phobius"/>
    </source>
</evidence>
<feature type="domain" description="LamG-like jellyroll fold" evidence="4">
    <location>
        <begin position="188"/>
        <end position="320"/>
    </location>
</feature>
<name>A0ABT4AFJ0_9BACT</name>
<proteinExistence type="predicted"/>
<keyword evidence="2" id="KW-1015">Disulfide bond</keyword>